<evidence type="ECO:0000313" key="2">
    <source>
        <dbReference type="EMBL" id="GGG95812.1"/>
    </source>
</evidence>
<dbReference type="Gene3D" id="2.30.110.10">
    <property type="entry name" value="Electron Transport, Fmn-binding Protein, Chain A"/>
    <property type="match status" value="1"/>
</dbReference>
<dbReference type="AlphaFoldDB" id="A0A917HYE8"/>
<dbReference type="Pfam" id="PF01243">
    <property type="entry name" value="PNPOx_N"/>
    <property type="match status" value="1"/>
</dbReference>
<protein>
    <recommendedName>
        <fullName evidence="1">Pyridoxamine 5'-phosphate oxidase N-terminal domain-containing protein</fullName>
    </recommendedName>
</protein>
<evidence type="ECO:0000259" key="1">
    <source>
        <dbReference type="Pfam" id="PF01243"/>
    </source>
</evidence>
<sequence>MDNRIKDYIGKSVLCWLATVDGDSAPNVSPKEVFALYDEKTLLIANIASPGSVKNIRSNSNVCVSLVDIFVQKGYKLKGTAKVIDKSDATFPDKVKFLTDRFTDAFPINEVIEITVVKAVPIQAPSYLFFPNTTESKQIENAMEAYGVKAR</sequence>
<feature type="domain" description="Pyridoxamine 5'-phosphate oxidase N-terminal" evidence="1">
    <location>
        <begin position="2"/>
        <end position="89"/>
    </location>
</feature>
<comment type="caution">
    <text evidence="2">The sequence shown here is derived from an EMBL/GenBank/DDBJ whole genome shotgun (WGS) entry which is preliminary data.</text>
</comment>
<dbReference type="InterPro" id="IPR012349">
    <property type="entry name" value="Split_barrel_FMN-bd"/>
</dbReference>
<reference evidence="2" key="2">
    <citation type="submission" date="2020-09" db="EMBL/GenBank/DDBJ databases">
        <authorList>
            <person name="Sun Q."/>
            <person name="Zhou Y."/>
        </authorList>
    </citation>
    <scope>NUCLEOTIDE SEQUENCE</scope>
    <source>
        <strain evidence="2">CGMCC 1.12195</strain>
    </source>
</reference>
<evidence type="ECO:0000313" key="3">
    <source>
        <dbReference type="Proteomes" id="UP000660862"/>
    </source>
</evidence>
<keyword evidence="3" id="KW-1185">Reference proteome</keyword>
<dbReference type="Proteomes" id="UP000660862">
    <property type="component" value="Unassembled WGS sequence"/>
</dbReference>
<dbReference type="EMBL" id="BMER01000004">
    <property type="protein sequence ID" value="GGG95812.1"/>
    <property type="molecule type" value="Genomic_DNA"/>
</dbReference>
<dbReference type="SUPFAM" id="SSF50475">
    <property type="entry name" value="FMN-binding split barrel"/>
    <property type="match status" value="1"/>
</dbReference>
<gene>
    <name evidence="2" type="ORF">GCM10007415_33780</name>
</gene>
<organism evidence="2 3">
    <name type="scientific">Parapedobacter pyrenivorans</name>
    <dbReference type="NCBI Taxonomy" id="1305674"/>
    <lineage>
        <taxon>Bacteria</taxon>
        <taxon>Pseudomonadati</taxon>
        <taxon>Bacteroidota</taxon>
        <taxon>Sphingobacteriia</taxon>
        <taxon>Sphingobacteriales</taxon>
        <taxon>Sphingobacteriaceae</taxon>
        <taxon>Parapedobacter</taxon>
    </lineage>
</organism>
<reference evidence="2" key="1">
    <citation type="journal article" date="2014" name="Int. J. Syst. Evol. Microbiol.">
        <title>Complete genome sequence of Corynebacterium casei LMG S-19264T (=DSM 44701T), isolated from a smear-ripened cheese.</title>
        <authorList>
            <consortium name="US DOE Joint Genome Institute (JGI-PGF)"/>
            <person name="Walter F."/>
            <person name="Albersmeier A."/>
            <person name="Kalinowski J."/>
            <person name="Ruckert C."/>
        </authorList>
    </citation>
    <scope>NUCLEOTIDE SEQUENCE</scope>
    <source>
        <strain evidence="2">CGMCC 1.12195</strain>
    </source>
</reference>
<dbReference type="RefSeq" id="WP_188507265.1">
    <property type="nucleotide sequence ID" value="NZ_BMER01000004.1"/>
</dbReference>
<proteinExistence type="predicted"/>
<dbReference type="PANTHER" id="PTHR40660:SF1">
    <property type="entry name" value="5'-PHOSPHATE OXIDASE PUTATIVE DOMAIN-CONTAINING PROTEIN-RELATED"/>
    <property type="match status" value="1"/>
</dbReference>
<dbReference type="PANTHER" id="PTHR40660">
    <property type="entry name" value="5'-PHOSPHATE OXIDASE PUTATIVE DOMAIN-CONTAINING PROTEIN-RELATED"/>
    <property type="match status" value="1"/>
</dbReference>
<name>A0A917HYE8_9SPHI</name>
<dbReference type="InterPro" id="IPR011576">
    <property type="entry name" value="Pyridox_Oxase_N"/>
</dbReference>
<accession>A0A917HYE8</accession>